<keyword evidence="5" id="KW-0862">Zinc</keyword>
<evidence type="ECO:0000256" key="7">
    <source>
        <dbReference type="ARBA" id="ARBA00023015"/>
    </source>
</evidence>
<protein>
    <recommendedName>
        <fullName evidence="17">Polycomb protein Sfmbt</fullName>
    </recommendedName>
</protein>
<organism evidence="16">
    <name type="scientific">Menopon gallinae</name>
    <name type="common">poultry shaft louse</name>
    <dbReference type="NCBI Taxonomy" id="328185"/>
    <lineage>
        <taxon>Eukaryota</taxon>
        <taxon>Metazoa</taxon>
        <taxon>Ecdysozoa</taxon>
        <taxon>Arthropoda</taxon>
        <taxon>Hexapoda</taxon>
        <taxon>Insecta</taxon>
        <taxon>Pterygota</taxon>
        <taxon>Neoptera</taxon>
        <taxon>Paraneoptera</taxon>
        <taxon>Psocodea</taxon>
        <taxon>Troctomorpha</taxon>
        <taxon>Phthiraptera</taxon>
        <taxon>Amblycera</taxon>
        <taxon>Menoponidae</taxon>
        <taxon>Menopon</taxon>
    </lineage>
</organism>
<gene>
    <name evidence="16" type="ORF">PYX00_008947</name>
</gene>
<keyword evidence="3" id="KW-0677">Repeat</keyword>
<dbReference type="InterPro" id="IPR050548">
    <property type="entry name" value="PcG_chromatin_remod_factors"/>
</dbReference>
<dbReference type="InterPro" id="IPR012313">
    <property type="entry name" value="Znf_FCS"/>
</dbReference>
<dbReference type="SMART" id="SM00561">
    <property type="entry name" value="MBT"/>
    <property type="match status" value="4"/>
</dbReference>
<dbReference type="GO" id="GO:0031507">
    <property type="term" value="P:heterochromatin formation"/>
    <property type="evidence" value="ECO:0007669"/>
    <property type="project" value="InterPro"/>
</dbReference>
<feature type="compositionally biased region" description="Basic residues" evidence="13">
    <location>
        <begin position="715"/>
        <end position="727"/>
    </location>
</feature>
<feature type="repeat" description="MBT" evidence="12">
    <location>
        <begin position="605"/>
        <end position="701"/>
    </location>
</feature>
<dbReference type="PROSITE" id="PS51079">
    <property type="entry name" value="MBT"/>
    <property type="match status" value="4"/>
</dbReference>
<dbReference type="PANTHER" id="PTHR12247:SF104">
    <property type="entry name" value="POLYCOMB PROTEIN SFMBT"/>
    <property type="match status" value="1"/>
</dbReference>
<name>A0AAW2H9R9_9NEOP</name>
<evidence type="ECO:0000256" key="5">
    <source>
        <dbReference type="ARBA" id="ARBA00022833"/>
    </source>
</evidence>
<keyword evidence="7" id="KW-0805">Transcription regulation</keyword>
<dbReference type="SUPFAM" id="SSF63748">
    <property type="entry name" value="Tudor/PWWP/MBT"/>
    <property type="match status" value="4"/>
</dbReference>
<feature type="repeat" description="MBT" evidence="12">
    <location>
        <begin position="265"/>
        <end position="373"/>
    </location>
</feature>
<keyword evidence="10" id="KW-0539">Nucleus</keyword>
<feature type="region of interest" description="Disordered" evidence="13">
    <location>
        <begin position="704"/>
        <end position="818"/>
    </location>
</feature>
<dbReference type="Gene3D" id="2.30.30.140">
    <property type="match status" value="4"/>
</dbReference>
<dbReference type="Gene3D" id="1.10.150.50">
    <property type="entry name" value="Transcription Factor, Ets-1"/>
    <property type="match status" value="1"/>
</dbReference>
<keyword evidence="4 11" id="KW-0863">Zinc-finger</keyword>
<evidence type="ECO:0008006" key="17">
    <source>
        <dbReference type="Google" id="ProtNLM"/>
    </source>
</evidence>
<evidence type="ECO:0000256" key="9">
    <source>
        <dbReference type="ARBA" id="ARBA00023163"/>
    </source>
</evidence>
<proteinExistence type="predicted"/>
<feature type="repeat" description="MBT" evidence="12">
    <location>
        <begin position="381"/>
        <end position="482"/>
    </location>
</feature>
<evidence type="ECO:0000256" key="13">
    <source>
        <dbReference type="SAM" id="MobiDB-lite"/>
    </source>
</evidence>
<dbReference type="InterPro" id="IPR037605">
    <property type="entry name" value="Sfmbt_SAM"/>
</dbReference>
<feature type="domain" description="SAM" evidence="14">
    <location>
        <begin position="849"/>
        <end position="912"/>
    </location>
</feature>
<comment type="subcellular location">
    <subcellularLocation>
        <location evidence="1">Nucleus</location>
    </subcellularLocation>
</comment>
<dbReference type="AlphaFoldDB" id="A0AAW2H9R9"/>
<dbReference type="Pfam" id="PF02820">
    <property type="entry name" value="MBT"/>
    <property type="match status" value="4"/>
</dbReference>
<comment type="caution">
    <text evidence="16">The sequence shown here is derived from an EMBL/GenBank/DDBJ whole genome shotgun (WGS) entry which is preliminary data.</text>
</comment>
<evidence type="ECO:0000256" key="1">
    <source>
        <dbReference type="ARBA" id="ARBA00004123"/>
    </source>
</evidence>
<dbReference type="SMART" id="SM00454">
    <property type="entry name" value="SAM"/>
    <property type="match status" value="1"/>
</dbReference>
<dbReference type="EMBL" id="JARGDH010000005">
    <property type="protein sequence ID" value="KAL0266394.1"/>
    <property type="molecule type" value="Genomic_DNA"/>
</dbReference>
<dbReference type="InterPro" id="IPR047358">
    <property type="entry name" value="MBT_dSfmbt_rpt1"/>
</dbReference>
<feature type="compositionally biased region" description="Polar residues" evidence="13">
    <location>
        <begin position="798"/>
        <end position="818"/>
    </location>
</feature>
<dbReference type="Gene3D" id="3.30.60.160">
    <property type="match status" value="1"/>
</dbReference>
<dbReference type="GO" id="GO:0042393">
    <property type="term" value="F:histone binding"/>
    <property type="evidence" value="ECO:0007669"/>
    <property type="project" value="TreeGrafter"/>
</dbReference>
<dbReference type="GO" id="GO:0005634">
    <property type="term" value="C:nucleus"/>
    <property type="evidence" value="ECO:0007669"/>
    <property type="project" value="UniProtKB-SubCell"/>
</dbReference>
<dbReference type="InterPro" id="IPR001660">
    <property type="entry name" value="SAM"/>
</dbReference>
<dbReference type="Pfam" id="PF00536">
    <property type="entry name" value="SAM_1"/>
    <property type="match status" value="1"/>
</dbReference>
<evidence type="ECO:0000256" key="12">
    <source>
        <dbReference type="PROSITE-ProRule" id="PRU00459"/>
    </source>
</evidence>
<dbReference type="SUPFAM" id="SSF47769">
    <property type="entry name" value="SAM/Pointed domain"/>
    <property type="match status" value="1"/>
</dbReference>
<evidence type="ECO:0000259" key="14">
    <source>
        <dbReference type="PROSITE" id="PS50105"/>
    </source>
</evidence>
<dbReference type="CDD" id="cd20100">
    <property type="entry name" value="MBT_dSfmbt-like_rpt4"/>
    <property type="match status" value="1"/>
</dbReference>
<feature type="repeat" description="MBT" evidence="12">
    <location>
        <begin position="483"/>
        <end position="597"/>
    </location>
</feature>
<dbReference type="InterPro" id="IPR004092">
    <property type="entry name" value="Mbt"/>
</dbReference>
<dbReference type="GO" id="GO:0008270">
    <property type="term" value="F:zinc ion binding"/>
    <property type="evidence" value="ECO:0007669"/>
    <property type="project" value="UniProtKB-KW"/>
</dbReference>
<dbReference type="CDD" id="cd20119">
    <property type="entry name" value="MBT_dSfmbt_rpt1"/>
    <property type="match status" value="1"/>
</dbReference>
<dbReference type="PANTHER" id="PTHR12247">
    <property type="entry name" value="POLYCOMB GROUP PROTEIN"/>
    <property type="match status" value="1"/>
</dbReference>
<sequence length="922" mass="103008">MEMNMATPNDYGMMWMSPSHMLLPQTQGDAQQIPSEMLQMDAATTHLENPYYPLAIPPSYEALGDQSLRIDNFMMMDDFEAEYCDEPPKFSSAATQTSTNTTRKIKPIKHPGLKLQTPIAYKCDTDPSVIPIQKDGMAICEKCGAIGVKHSFYTRHRNYCSLACARGSLFTDMKEDSNVDANENAHELDDTNFKFPNGVGVDEDELISNEALPMSLGPPKLENIPTNPTQTTVSKFPFPKLELPVDDPVPPVQSKKTKQELASSYNWDSQLAEPGFIAVPVSCFKHAPMADCWDNITVGMKVEVENRDCEDYSEAFPDSFWVATVLRIAGYKALLRYEGFGQNNDKDFWVNLCCNNVHPVGWCATRGKPLIPPKTIEEKYKDWKDFLVKRLTGARTLPSNFYTKVHDSLKSRFRVGMNVEVVDKNRISQVCVATVKRIVGKRLHVEYYNGENDDNGFWCHEDSPLLHPVGWASRVGHLIDAPEDYIERCESGVIEKDDATDELFTAPQQANVASSRGSNVMGKFQEGMKLEAIDPLNLSSICVATVMKVLRDGYLMIRIDSYPPDVTGSDWFCYHSSSPHIFPPGFCHKNSVPLIPPKDYDKSEFRWDTYVKETSAVLAPVSLFEKPIPSHGFVVGMRLEAADLMDPRLVCVGTVSRVVGRLLKIHFDGWEEEYDQWLDCESPDVYPVGWCNLVSHKLEGPRCVPVPKPSAPCPTKKRQKRRVRTKQKAAVPNKKPYSHAEDEGNHSVSGSVNMEVKQESDLSQDDGSCFSVAMNSGLPDGRVTGTKEPETGREPSGPDQSLPVSASPQTHNSVAESSLSCNTKYIPRLIDSSASTNSVETGVLNPSEWNVGDVEKFLKMNDCSAYSENFRKQGIDGKSLLQLTKDHIMDVIGFKIGPTLKIYDLIQQLKVKANKANFKKII</sequence>
<evidence type="ECO:0000313" key="16">
    <source>
        <dbReference type="EMBL" id="KAL0266394.1"/>
    </source>
</evidence>
<dbReference type="InterPro" id="IPR038603">
    <property type="entry name" value="Znf_FCS_sf"/>
</dbReference>
<keyword evidence="2" id="KW-0479">Metal-binding</keyword>
<dbReference type="PROSITE" id="PS51024">
    <property type="entry name" value="ZF_FCS"/>
    <property type="match status" value="1"/>
</dbReference>
<evidence type="ECO:0000256" key="11">
    <source>
        <dbReference type="PROSITE-ProRule" id="PRU00367"/>
    </source>
</evidence>
<evidence type="ECO:0000256" key="3">
    <source>
        <dbReference type="ARBA" id="ARBA00022737"/>
    </source>
</evidence>
<evidence type="ECO:0000256" key="2">
    <source>
        <dbReference type="ARBA" id="ARBA00022723"/>
    </source>
</evidence>
<keyword evidence="8" id="KW-0238">DNA-binding</keyword>
<dbReference type="GO" id="GO:0003682">
    <property type="term" value="F:chromatin binding"/>
    <property type="evidence" value="ECO:0007669"/>
    <property type="project" value="TreeGrafter"/>
</dbReference>
<dbReference type="GO" id="GO:0045892">
    <property type="term" value="P:negative regulation of DNA-templated transcription"/>
    <property type="evidence" value="ECO:0007669"/>
    <property type="project" value="TreeGrafter"/>
</dbReference>
<evidence type="ECO:0000259" key="15">
    <source>
        <dbReference type="PROSITE" id="PS51024"/>
    </source>
</evidence>
<evidence type="ECO:0000256" key="10">
    <source>
        <dbReference type="ARBA" id="ARBA00023242"/>
    </source>
</evidence>
<dbReference type="InterPro" id="IPR013761">
    <property type="entry name" value="SAM/pointed_sf"/>
</dbReference>
<dbReference type="PROSITE" id="PS50105">
    <property type="entry name" value="SAM_DOMAIN"/>
    <property type="match status" value="1"/>
</dbReference>
<evidence type="ECO:0000256" key="4">
    <source>
        <dbReference type="ARBA" id="ARBA00022771"/>
    </source>
</evidence>
<keyword evidence="6" id="KW-0156">Chromatin regulator</keyword>
<accession>A0AAW2H9R9</accession>
<evidence type="ECO:0000256" key="6">
    <source>
        <dbReference type="ARBA" id="ARBA00022853"/>
    </source>
</evidence>
<reference evidence="16" key="1">
    <citation type="journal article" date="2024" name="Gigascience">
        <title>Chromosome-level genome of the poultry shaft louse Menopon gallinae provides insight into the host-switching and adaptive evolution of parasitic lice.</title>
        <authorList>
            <person name="Xu Y."/>
            <person name="Ma L."/>
            <person name="Liu S."/>
            <person name="Liang Y."/>
            <person name="Liu Q."/>
            <person name="He Z."/>
            <person name="Tian L."/>
            <person name="Duan Y."/>
            <person name="Cai W."/>
            <person name="Li H."/>
            <person name="Song F."/>
        </authorList>
    </citation>
    <scope>NUCLEOTIDE SEQUENCE</scope>
    <source>
        <strain evidence="16">Cailab_2023a</strain>
    </source>
</reference>
<dbReference type="GO" id="GO:0003677">
    <property type="term" value="F:DNA binding"/>
    <property type="evidence" value="ECO:0007669"/>
    <property type="project" value="UniProtKB-KW"/>
</dbReference>
<keyword evidence="9" id="KW-0804">Transcription</keyword>
<dbReference type="CDD" id="cd09580">
    <property type="entry name" value="SAM_Scm-like-4MBT"/>
    <property type="match status" value="1"/>
</dbReference>
<feature type="domain" description="FCS-type" evidence="15">
    <location>
        <begin position="131"/>
        <end position="166"/>
    </location>
</feature>
<evidence type="ECO:0000256" key="8">
    <source>
        <dbReference type="ARBA" id="ARBA00023125"/>
    </source>
</evidence>